<protein>
    <submittedName>
        <fullName evidence="2">Asp/Glu/hydantoin racemase</fullName>
    </submittedName>
</protein>
<dbReference type="SUPFAM" id="SSF50475">
    <property type="entry name" value="FMN-binding split barrel"/>
    <property type="match status" value="1"/>
</dbReference>
<dbReference type="AlphaFoldDB" id="A0A0H0XVQ2"/>
<organism evidence="2 3">
    <name type="scientific">Aurantiacibacter marinus</name>
    <dbReference type="NCBI Taxonomy" id="874156"/>
    <lineage>
        <taxon>Bacteria</taxon>
        <taxon>Pseudomonadati</taxon>
        <taxon>Pseudomonadota</taxon>
        <taxon>Alphaproteobacteria</taxon>
        <taxon>Sphingomonadales</taxon>
        <taxon>Erythrobacteraceae</taxon>
        <taxon>Aurantiacibacter</taxon>
    </lineage>
</organism>
<feature type="domain" description="Flavin reductase like" evidence="1">
    <location>
        <begin position="22"/>
        <end position="175"/>
    </location>
</feature>
<dbReference type="Gene3D" id="2.30.110.10">
    <property type="entry name" value="Electron Transport, Fmn-binding Protein, Chain A"/>
    <property type="match status" value="1"/>
</dbReference>
<dbReference type="GO" id="GO:0016646">
    <property type="term" value="F:oxidoreductase activity, acting on the CH-NH group of donors, NAD or NADP as acceptor"/>
    <property type="evidence" value="ECO:0007669"/>
    <property type="project" value="UniProtKB-ARBA"/>
</dbReference>
<dbReference type="EMBL" id="LBHU01000001">
    <property type="protein sequence ID" value="KLI64350.1"/>
    <property type="molecule type" value="Genomic_DNA"/>
</dbReference>
<sequence length="205" mass="22541">MTEYHYYKPTEGHGLPHDPLNAIVAPRPIGWVSTVSAKGVRNLAPYSFFSLINYRPPLVAFSSTGWKDSVANVEATGEFVWNLTTMAQAQQMNLSSASVGGDVDEFALAGLDALPASLVKPDRVAGSPVHFECRLTQLIQLENKEGHKLDQWLVIGEAIGIHIDTAMLEDGVYQTARPRPITRGGGPEDYFEITEDQLFKMGRPE</sequence>
<accession>A0A0H0XVQ2</accession>
<comment type="caution">
    <text evidence="2">The sequence shown here is derived from an EMBL/GenBank/DDBJ whole genome shotgun (WGS) entry which is preliminary data.</text>
</comment>
<dbReference type="GO" id="GO:0010181">
    <property type="term" value="F:FMN binding"/>
    <property type="evidence" value="ECO:0007669"/>
    <property type="project" value="InterPro"/>
</dbReference>
<dbReference type="Proteomes" id="UP000053455">
    <property type="component" value="Unassembled WGS sequence"/>
</dbReference>
<keyword evidence="3" id="KW-1185">Reference proteome</keyword>
<gene>
    <name evidence="2" type="ORF">AAV99_01610</name>
</gene>
<dbReference type="PANTHER" id="PTHR43812:SF2">
    <property type="entry name" value="FLAVIN REDUCTASE LIKE DOMAIN-CONTAINING PROTEIN"/>
    <property type="match status" value="1"/>
</dbReference>
<dbReference type="OrthoDB" id="9783347at2"/>
<proteinExistence type="predicted"/>
<dbReference type="InterPro" id="IPR012349">
    <property type="entry name" value="Split_barrel_FMN-bd"/>
</dbReference>
<evidence type="ECO:0000313" key="2">
    <source>
        <dbReference type="EMBL" id="KLI64350.1"/>
    </source>
</evidence>
<dbReference type="RefSeq" id="WP_047092212.1">
    <property type="nucleotide sequence ID" value="NZ_LBHU01000001.1"/>
</dbReference>
<evidence type="ECO:0000313" key="3">
    <source>
        <dbReference type="Proteomes" id="UP000053455"/>
    </source>
</evidence>
<dbReference type="Pfam" id="PF01613">
    <property type="entry name" value="Flavin_Reduct"/>
    <property type="match status" value="1"/>
</dbReference>
<dbReference type="PANTHER" id="PTHR43812">
    <property type="entry name" value="BLR2425 PROTEIN"/>
    <property type="match status" value="1"/>
</dbReference>
<dbReference type="STRING" id="874156.GCA_001021555_00958"/>
<dbReference type="SMART" id="SM00903">
    <property type="entry name" value="Flavin_Reduct"/>
    <property type="match status" value="1"/>
</dbReference>
<reference evidence="2 3" key="1">
    <citation type="submission" date="2015-04" db="EMBL/GenBank/DDBJ databases">
        <title>The draft genome sequence of Erythrobacter marinus HWDM-33.</title>
        <authorList>
            <person name="Zhuang L."/>
            <person name="Liu Y."/>
            <person name="Shao Z."/>
        </authorList>
    </citation>
    <scope>NUCLEOTIDE SEQUENCE [LARGE SCALE GENOMIC DNA]</scope>
    <source>
        <strain evidence="2 3">HWDM-33</strain>
    </source>
</reference>
<dbReference type="PATRIC" id="fig|874156.12.peg.333"/>
<evidence type="ECO:0000259" key="1">
    <source>
        <dbReference type="SMART" id="SM00903"/>
    </source>
</evidence>
<name>A0A0H0XVQ2_9SPHN</name>
<dbReference type="InterPro" id="IPR002563">
    <property type="entry name" value="Flavin_Rdtase-like_dom"/>
</dbReference>